<dbReference type="GO" id="GO:0005737">
    <property type="term" value="C:cytoplasm"/>
    <property type="evidence" value="ECO:0007669"/>
    <property type="project" value="TreeGrafter"/>
</dbReference>
<accession>A0A345P599</accession>
<gene>
    <name evidence="4" type="ORF">HYN46_06225</name>
</gene>
<dbReference type="AlphaFoldDB" id="A0A345P599"/>
<dbReference type="GO" id="GO:0046872">
    <property type="term" value="F:metal ion binding"/>
    <property type="evidence" value="ECO:0007669"/>
    <property type="project" value="UniProtKB-KW"/>
</dbReference>
<comment type="similarity">
    <text evidence="1">Belongs to the GTP cyclohydrolase I type 2/NIF3 family.</text>
</comment>
<evidence type="ECO:0000256" key="2">
    <source>
        <dbReference type="ARBA" id="ARBA00022723"/>
    </source>
</evidence>
<feature type="binding site" evidence="3">
    <location>
        <position position="233"/>
    </location>
    <ligand>
        <name>a divalent metal cation</name>
        <dbReference type="ChEBI" id="CHEBI:60240"/>
        <label>1</label>
    </ligand>
</feature>
<dbReference type="RefSeq" id="WP_114898568.1">
    <property type="nucleotide sequence ID" value="NZ_CP031222.1"/>
</dbReference>
<evidence type="ECO:0000313" key="4">
    <source>
        <dbReference type="EMBL" id="AXI02458.1"/>
    </source>
</evidence>
<dbReference type="PANTHER" id="PTHR13799">
    <property type="entry name" value="NGG1 INTERACTING FACTOR 3"/>
    <property type="match status" value="1"/>
</dbReference>
<dbReference type="SUPFAM" id="SSF102705">
    <property type="entry name" value="NIF3 (NGG1p interacting factor 3)-like"/>
    <property type="match status" value="1"/>
</dbReference>
<proteinExistence type="inferred from homology"/>
<evidence type="ECO:0000256" key="3">
    <source>
        <dbReference type="PIRSR" id="PIRSR602678-1"/>
    </source>
</evidence>
<dbReference type="Proteomes" id="UP000253940">
    <property type="component" value="Chromosome"/>
</dbReference>
<keyword evidence="2 3" id="KW-0479">Metal-binding</keyword>
<dbReference type="Gene3D" id="3.40.1390.30">
    <property type="entry name" value="NIF3 (NGG1p interacting factor 3)-like"/>
    <property type="match status" value="2"/>
</dbReference>
<evidence type="ECO:0000256" key="1">
    <source>
        <dbReference type="ARBA" id="ARBA00006964"/>
    </source>
</evidence>
<feature type="binding site" evidence="3">
    <location>
        <position position="79"/>
    </location>
    <ligand>
        <name>a divalent metal cation</name>
        <dbReference type="ChEBI" id="CHEBI:60240"/>
        <label>1</label>
    </ligand>
</feature>
<protein>
    <submittedName>
        <fullName evidence="4">Nif3-like dinuclear metal center hexameric protein</fullName>
    </submittedName>
</protein>
<dbReference type="EMBL" id="CP031222">
    <property type="protein sequence ID" value="AXI02458.1"/>
    <property type="molecule type" value="Genomic_DNA"/>
</dbReference>
<sequence>MPVSSPLSPNTTHPELSLEELIRWCDQTLSSHAFKDYAPNGLQVEGKTNIRKIVTGVTANLALIDAAIAAQADAILVHHGYFWKGEDACLTGMKGKRIKHLFQHHISLLAYHLPLDAHPELGNNKAFADLMEFTTTSGLDPVEKYPVGNIGYCEPMTALAMSDLLEQRLGRKPQHLAGGPEIIRKVGWCTGGAQGLLNQAALMGCDAYFSGEVSERTFHEAAELGIHYFECGHHATERGGIHRLGQAIAKEFGIDVEFINIENPV</sequence>
<dbReference type="InterPro" id="IPR002678">
    <property type="entry name" value="DUF34/NIF3"/>
</dbReference>
<dbReference type="InterPro" id="IPR036069">
    <property type="entry name" value="DUF34/NIF3_sf"/>
</dbReference>
<evidence type="ECO:0000313" key="5">
    <source>
        <dbReference type="Proteomes" id="UP000253940"/>
    </source>
</evidence>
<dbReference type="KEGG" id="mbah:HYN46_06225"/>
<reference evidence="4 5" key="1">
    <citation type="submission" date="2018-07" db="EMBL/GenBank/DDBJ databases">
        <title>Genome sequencing of Moraxellaceae gen. HYN0046.</title>
        <authorList>
            <person name="Kim M."/>
            <person name="Yi H."/>
        </authorList>
    </citation>
    <scope>NUCLEOTIDE SEQUENCE [LARGE SCALE GENOMIC DNA]</scope>
    <source>
        <strain evidence="4 5">HYN0046</strain>
    </source>
</reference>
<dbReference type="NCBIfam" id="TIGR00486">
    <property type="entry name" value="YbgI_SA1388"/>
    <property type="match status" value="1"/>
</dbReference>
<dbReference type="Pfam" id="PF01784">
    <property type="entry name" value="DUF34_NIF3"/>
    <property type="match status" value="1"/>
</dbReference>
<organism evidence="4 5">
    <name type="scientific">Aquirhabdus parva</name>
    <dbReference type="NCBI Taxonomy" id="2283318"/>
    <lineage>
        <taxon>Bacteria</taxon>
        <taxon>Pseudomonadati</taxon>
        <taxon>Pseudomonadota</taxon>
        <taxon>Gammaproteobacteria</taxon>
        <taxon>Moraxellales</taxon>
        <taxon>Moraxellaceae</taxon>
        <taxon>Aquirhabdus</taxon>
    </lineage>
</organism>
<feature type="binding site" evidence="3">
    <location>
        <position position="116"/>
    </location>
    <ligand>
        <name>a divalent metal cation</name>
        <dbReference type="ChEBI" id="CHEBI:60240"/>
        <label>1</label>
    </ligand>
</feature>
<dbReference type="PANTHER" id="PTHR13799:SF14">
    <property type="entry name" value="GTP CYCLOHYDROLASE 1 TYPE 2 HOMOLOG"/>
    <property type="match status" value="1"/>
</dbReference>
<feature type="binding site" evidence="3">
    <location>
        <position position="78"/>
    </location>
    <ligand>
        <name>a divalent metal cation</name>
        <dbReference type="ChEBI" id="CHEBI:60240"/>
        <label>1</label>
    </ligand>
</feature>
<keyword evidence="5" id="KW-1185">Reference proteome</keyword>
<name>A0A345P599_9GAMM</name>
<dbReference type="OrthoDB" id="9800881at2"/>
<feature type="binding site" evidence="3">
    <location>
        <position position="237"/>
    </location>
    <ligand>
        <name>a divalent metal cation</name>
        <dbReference type="ChEBI" id="CHEBI:60240"/>
        <label>1</label>
    </ligand>
</feature>